<reference evidence="1 2" key="1">
    <citation type="submission" date="2020-07" db="EMBL/GenBank/DDBJ databases">
        <title>Complete genome sequence of Chitinibacter sp. 2T18.</title>
        <authorList>
            <person name="Bae J.-W."/>
            <person name="Choi J.-W."/>
        </authorList>
    </citation>
    <scope>NUCLEOTIDE SEQUENCE [LARGE SCALE GENOMIC DNA]</scope>
    <source>
        <strain evidence="1 2">2T18</strain>
    </source>
</reference>
<proteinExistence type="predicted"/>
<protein>
    <submittedName>
        <fullName evidence="1">Uncharacterized protein</fullName>
    </submittedName>
</protein>
<dbReference type="EMBL" id="CP058627">
    <property type="protein sequence ID" value="QLG86918.1"/>
    <property type="molecule type" value="Genomic_DNA"/>
</dbReference>
<accession>A0A7H9BFE8</accession>
<dbReference type="KEGG" id="chiz:HQ393_00940"/>
<dbReference type="Proteomes" id="UP000509597">
    <property type="component" value="Chromosome"/>
</dbReference>
<name>A0A7H9BFE8_9NEIS</name>
<dbReference type="AlphaFoldDB" id="A0A7H9BFE8"/>
<keyword evidence="2" id="KW-1185">Reference proteome</keyword>
<organism evidence="1 2">
    <name type="scientific">Chitinibacter bivalviorum</name>
    <dbReference type="NCBI Taxonomy" id="2739434"/>
    <lineage>
        <taxon>Bacteria</taxon>
        <taxon>Pseudomonadati</taxon>
        <taxon>Pseudomonadota</taxon>
        <taxon>Betaproteobacteria</taxon>
        <taxon>Neisseriales</taxon>
        <taxon>Chitinibacteraceae</taxon>
        <taxon>Chitinibacter</taxon>
    </lineage>
</organism>
<dbReference type="RefSeq" id="WP_179357004.1">
    <property type="nucleotide sequence ID" value="NZ_CP058627.1"/>
</dbReference>
<evidence type="ECO:0000313" key="2">
    <source>
        <dbReference type="Proteomes" id="UP000509597"/>
    </source>
</evidence>
<sequence>MSTKARFVVNARASSKLPEALRSNDGIRQALKAADEYFPLLLILDDQQLELLKQCSKTLASHLVPGSVVDVSLQFADLCEVSSELFKEVKDVRKKVKGIVSDHEEELESDHVGALQYVSEFRSEMGPALAKSIVLRRFANRVDAVLLAQIQYSAENVEIELHITEEQ</sequence>
<evidence type="ECO:0000313" key="1">
    <source>
        <dbReference type="EMBL" id="QLG86918.1"/>
    </source>
</evidence>
<gene>
    <name evidence="1" type="ORF">HQ393_00940</name>
</gene>